<dbReference type="EMBL" id="UGYW01000002">
    <property type="protein sequence ID" value="SUJ28777.1"/>
    <property type="molecule type" value="Genomic_DNA"/>
</dbReference>
<evidence type="ECO:0000313" key="1">
    <source>
        <dbReference type="EMBL" id="SUJ28777.1"/>
    </source>
</evidence>
<proteinExistence type="predicted"/>
<organism evidence="1 2">
    <name type="scientific">Sphingobacterium spiritivorum</name>
    <name type="common">Flavobacterium spiritivorum</name>
    <dbReference type="NCBI Taxonomy" id="258"/>
    <lineage>
        <taxon>Bacteria</taxon>
        <taxon>Pseudomonadati</taxon>
        <taxon>Bacteroidota</taxon>
        <taxon>Sphingobacteriia</taxon>
        <taxon>Sphingobacteriales</taxon>
        <taxon>Sphingobacteriaceae</taxon>
        <taxon>Sphingobacterium</taxon>
    </lineage>
</organism>
<gene>
    <name evidence="1" type="ORF">NCTC11388_04435</name>
</gene>
<protein>
    <submittedName>
        <fullName evidence="1">Uncharacterized protein</fullName>
    </submittedName>
</protein>
<dbReference type="Proteomes" id="UP000254893">
    <property type="component" value="Unassembled WGS sequence"/>
</dbReference>
<accession>A0A380CVQ1</accession>
<reference evidence="1 2" key="1">
    <citation type="submission" date="2018-06" db="EMBL/GenBank/DDBJ databases">
        <authorList>
            <consortium name="Pathogen Informatics"/>
            <person name="Doyle S."/>
        </authorList>
    </citation>
    <scope>NUCLEOTIDE SEQUENCE [LARGE SCALE GENOMIC DNA]</scope>
    <source>
        <strain evidence="1 2">NCTC11388</strain>
    </source>
</reference>
<evidence type="ECO:0000313" key="2">
    <source>
        <dbReference type="Proteomes" id="UP000254893"/>
    </source>
</evidence>
<sequence>MESLSIDRTRTSLSLNEKLEPLIPAGKIASLKAGEIVGILARDTVDTYTGKYQTSAVNCRVNLDMDALKKEEANYRELPTYYDFGNRKEEILLDNFFRINREVEEIVEQFIPIQDNVQIPVPTETTEYNKRK</sequence>
<dbReference type="AlphaFoldDB" id="A0A380CVQ1"/>
<name>A0A380CVQ1_SPHSI</name>